<organism evidence="5 6">
    <name type="scientific">Candidimonas humi</name>
    <dbReference type="NCBI Taxonomy" id="683355"/>
    <lineage>
        <taxon>Bacteria</taxon>
        <taxon>Pseudomonadati</taxon>
        <taxon>Pseudomonadota</taxon>
        <taxon>Betaproteobacteria</taxon>
        <taxon>Burkholderiales</taxon>
        <taxon>Alcaligenaceae</taxon>
        <taxon>Candidimonas</taxon>
    </lineage>
</organism>
<gene>
    <name evidence="5" type="ORF">ACFOY1_03965</name>
</gene>
<dbReference type="RefSeq" id="WP_217965135.1">
    <property type="nucleotide sequence ID" value="NZ_JAHTBN010000005.1"/>
</dbReference>
<dbReference type="InterPro" id="IPR000064">
    <property type="entry name" value="NLP_P60_dom"/>
</dbReference>
<keyword evidence="6" id="KW-1185">Reference proteome</keyword>
<dbReference type="PROSITE" id="PS51935">
    <property type="entry name" value="NLPC_P60"/>
    <property type="match status" value="1"/>
</dbReference>
<evidence type="ECO:0000256" key="1">
    <source>
        <dbReference type="ARBA" id="ARBA00022670"/>
    </source>
</evidence>
<accession>A0ABV8NW91</accession>
<dbReference type="Pfam" id="PF00877">
    <property type="entry name" value="NLPC_P60"/>
    <property type="match status" value="1"/>
</dbReference>
<evidence type="ECO:0000313" key="6">
    <source>
        <dbReference type="Proteomes" id="UP001595848"/>
    </source>
</evidence>
<dbReference type="PROSITE" id="PS51257">
    <property type="entry name" value="PROKAR_LIPOPROTEIN"/>
    <property type="match status" value="1"/>
</dbReference>
<dbReference type="PANTHER" id="PTHR47053:SF1">
    <property type="entry name" value="MUREIN DD-ENDOPEPTIDASE MEPH-RELATED"/>
    <property type="match status" value="1"/>
</dbReference>
<dbReference type="Proteomes" id="UP001595848">
    <property type="component" value="Unassembled WGS sequence"/>
</dbReference>
<name>A0ABV8NW91_9BURK</name>
<keyword evidence="1" id="KW-0645">Protease</keyword>
<evidence type="ECO:0000256" key="2">
    <source>
        <dbReference type="ARBA" id="ARBA00022801"/>
    </source>
</evidence>
<dbReference type="PANTHER" id="PTHR47053">
    <property type="entry name" value="MUREIN DD-ENDOPEPTIDASE MEPH-RELATED"/>
    <property type="match status" value="1"/>
</dbReference>
<sequence length="176" mass="19225">MEKPQRATRARFCRLLTAGLVAALLAGCAGESGLRRGSNLASYRHITIDASKRQDVALTAMGLIGTRYRYGGSSPDSGFDCSGLIGYVFENATRHALPHNTEDIAAISRPVPRGELNVGDFVFFNTLHHSYSHMGIYVGNGQFVNAPSTGGRVRIDSLHSPYFARRYEGARTLFQE</sequence>
<evidence type="ECO:0000259" key="4">
    <source>
        <dbReference type="PROSITE" id="PS51935"/>
    </source>
</evidence>
<dbReference type="InterPro" id="IPR051202">
    <property type="entry name" value="Peptidase_C40"/>
</dbReference>
<evidence type="ECO:0000256" key="3">
    <source>
        <dbReference type="ARBA" id="ARBA00022807"/>
    </source>
</evidence>
<feature type="domain" description="NlpC/P60" evidence="4">
    <location>
        <begin position="50"/>
        <end position="174"/>
    </location>
</feature>
<evidence type="ECO:0000313" key="5">
    <source>
        <dbReference type="EMBL" id="MFC4200103.1"/>
    </source>
</evidence>
<protein>
    <submittedName>
        <fullName evidence="5">C40 family peptidase</fullName>
    </submittedName>
</protein>
<comment type="caution">
    <text evidence="5">The sequence shown here is derived from an EMBL/GenBank/DDBJ whole genome shotgun (WGS) entry which is preliminary data.</text>
</comment>
<keyword evidence="3" id="KW-0788">Thiol protease</keyword>
<proteinExistence type="predicted"/>
<keyword evidence="2" id="KW-0378">Hydrolase</keyword>
<dbReference type="EMBL" id="JBHSBV010000001">
    <property type="protein sequence ID" value="MFC4200103.1"/>
    <property type="molecule type" value="Genomic_DNA"/>
</dbReference>
<reference evidence="6" key="1">
    <citation type="journal article" date="2019" name="Int. J. Syst. Evol. Microbiol.">
        <title>The Global Catalogue of Microorganisms (GCM) 10K type strain sequencing project: providing services to taxonomists for standard genome sequencing and annotation.</title>
        <authorList>
            <consortium name="The Broad Institute Genomics Platform"/>
            <consortium name="The Broad Institute Genome Sequencing Center for Infectious Disease"/>
            <person name="Wu L."/>
            <person name="Ma J."/>
        </authorList>
    </citation>
    <scope>NUCLEOTIDE SEQUENCE [LARGE SCALE GENOMIC DNA]</scope>
    <source>
        <strain evidence="6">LMG 24813</strain>
    </source>
</reference>